<evidence type="ECO:0000256" key="12">
    <source>
        <dbReference type="PROSITE-ProRule" id="PRU00339"/>
    </source>
</evidence>
<feature type="compositionally biased region" description="Low complexity" evidence="13">
    <location>
        <begin position="490"/>
        <end position="538"/>
    </location>
</feature>
<dbReference type="Gene3D" id="1.20.58.1370">
    <property type="match status" value="1"/>
</dbReference>
<dbReference type="PANTHER" id="PTHR14017">
    <property type="entry name" value="LYSINE-SPECIFIC DEMETHYLASE"/>
    <property type="match status" value="1"/>
</dbReference>
<feature type="compositionally biased region" description="Polar residues" evidence="13">
    <location>
        <begin position="1106"/>
        <end position="1123"/>
    </location>
</feature>
<keyword evidence="8" id="KW-0560">Oxidoreductase</keyword>
<dbReference type="Pfam" id="PF21322">
    <property type="entry name" value="KDM6_C-hel"/>
    <property type="match status" value="1"/>
</dbReference>
<evidence type="ECO:0000256" key="6">
    <source>
        <dbReference type="ARBA" id="ARBA00022853"/>
    </source>
</evidence>
<feature type="compositionally biased region" description="Low complexity" evidence="13">
    <location>
        <begin position="1485"/>
        <end position="1529"/>
    </location>
</feature>
<keyword evidence="6" id="KW-0156">Chromatin regulator</keyword>
<keyword evidence="4" id="KW-0479">Metal-binding</keyword>
<evidence type="ECO:0000256" key="8">
    <source>
        <dbReference type="ARBA" id="ARBA00023002"/>
    </source>
</evidence>
<feature type="region of interest" description="Disordered" evidence="13">
    <location>
        <begin position="611"/>
        <end position="642"/>
    </location>
</feature>
<dbReference type="Pfam" id="PF21326">
    <property type="entry name" value="KDM6_GATAL"/>
    <property type="match status" value="1"/>
</dbReference>
<dbReference type="Gene3D" id="2.10.110.20">
    <property type="match status" value="1"/>
</dbReference>
<feature type="region of interest" description="Disordered" evidence="13">
    <location>
        <begin position="1106"/>
        <end position="1137"/>
    </location>
</feature>
<dbReference type="PROSITE" id="PS51184">
    <property type="entry name" value="JMJC"/>
    <property type="match status" value="1"/>
</dbReference>
<reference evidence="16" key="1">
    <citation type="journal article" date="2015" name="Proc. Natl. Acad. Sci. U.S.A.">
        <title>Genome sequence of the Asian Tiger mosquito, Aedes albopictus, reveals insights into its biology, genetics, and evolution.</title>
        <authorList>
            <person name="Chen X.G."/>
            <person name="Jiang X."/>
            <person name="Gu J."/>
            <person name="Xu M."/>
            <person name="Wu Y."/>
            <person name="Deng Y."/>
            <person name="Zhang C."/>
            <person name="Bonizzoni M."/>
            <person name="Dermauw W."/>
            <person name="Vontas J."/>
            <person name="Armbruster P."/>
            <person name="Huang X."/>
            <person name="Yang Y."/>
            <person name="Zhang H."/>
            <person name="He W."/>
            <person name="Peng H."/>
            <person name="Liu Y."/>
            <person name="Wu K."/>
            <person name="Chen J."/>
            <person name="Lirakis M."/>
            <person name="Topalis P."/>
            <person name="Van Leeuwen T."/>
            <person name="Hall A.B."/>
            <person name="Jiang X."/>
            <person name="Thorpe C."/>
            <person name="Mueller R.L."/>
            <person name="Sun C."/>
            <person name="Waterhouse R.M."/>
            <person name="Yan G."/>
            <person name="Tu Z.J."/>
            <person name="Fang X."/>
            <person name="James A.A."/>
        </authorList>
    </citation>
    <scope>NUCLEOTIDE SEQUENCE [LARGE SCALE GENOMIC DNA]</scope>
    <source>
        <strain evidence="16">Foshan</strain>
    </source>
</reference>
<keyword evidence="10" id="KW-0539">Nucleus</keyword>
<dbReference type="RefSeq" id="XP_029714598.2">
    <property type="nucleotide sequence ID" value="XM_029858738.2"/>
</dbReference>
<keyword evidence="3" id="KW-0597">Phosphoprotein</keyword>
<feature type="region of interest" description="Disordered" evidence="13">
    <location>
        <begin position="131"/>
        <end position="162"/>
    </location>
</feature>
<dbReference type="InterPro" id="IPR048562">
    <property type="entry name" value="KDM6A_B-like_C-hel"/>
</dbReference>
<proteinExistence type="inferred from homology"/>
<comment type="subcellular location">
    <subcellularLocation>
        <location evidence="2">Nucleus</location>
    </subcellularLocation>
</comment>
<keyword evidence="12" id="KW-0802">TPR repeat</keyword>
<comment type="similarity">
    <text evidence="11">Belongs to the UTX family.</text>
</comment>
<evidence type="ECO:0000256" key="7">
    <source>
        <dbReference type="ARBA" id="ARBA00022964"/>
    </source>
</evidence>
<dbReference type="Gene3D" id="1.25.40.10">
    <property type="entry name" value="Tetratricopeptide repeat domain"/>
    <property type="match status" value="2"/>
</dbReference>
<dbReference type="Pfam" id="PF13181">
    <property type="entry name" value="TPR_8"/>
    <property type="match status" value="1"/>
</dbReference>
<dbReference type="InterPro" id="IPR019734">
    <property type="entry name" value="TPR_rpt"/>
</dbReference>
<evidence type="ECO:0000256" key="5">
    <source>
        <dbReference type="ARBA" id="ARBA00022833"/>
    </source>
</evidence>
<dbReference type="GeneID" id="115258558"/>
<feature type="region of interest" description="Disordered" evidence="13">
    <location>
        <begin position="711"/>
        <end position="768"/>
    </location>
</feature>
<evidence type="ECO:0000256" key="10">
    <source>
        <dbReference type="ARBA" id="ARBA00023242"/>
    </source>
</evidence>
<evidence type="ECO:0000256" key="2">
    <source>
        <dbReference type="ARBA" id="ARBA00004123"/>
    </source>
</evidence>
<organism evidence="15 16">
    <name type="scientific">Aedes albopictus</name>
    <name type="common">Asian tiger mosquito</name>
    <name type="synonym">Stegomyia albopicta</name>
    <dbReference type="NCBI Taxonomy" id="7160"/>
    <lineage>
        <taxon>Eukaryota</taxon>
        <taxon>Metazoa</taxon>
        <taxon>Ecdysozoa</taxon>
        <taxon>Arthropoda</taxon>
        <taxon>Hexapoda</taxon>
        <taxon>Insecta</taxon>
        <taxon>Pterygota</taxon>
        <taxon>Neoptera</taxon>
        <taxon>Endopterygota</taxon>
        <taxon>Diptera</taxon>
        <taxon>Nematocera</taxon>
        <taxon>Culicoidea</taxon>
        <taxon>Culicidae</taxon>
        <taxon>Culicinae</taxon>
        <taxon>Aedini</taxon>
        <taxon>Aedes</taxon>
        <taxon>Stegomyia</taxon>
    </lineage>
</organism>
<name>A0ABM1ZQN1_AEDAL</name>
<feature type="region of interest" description="Disordered" evidence="13">
    <location>
        <begin position="854"/>
        <end position="901"/>
    </location>
</feature>
<keyword evidence="9" id="KW-0408">Iron</keyword>
<dbReference type="InterPro" id="IPR051630">
    <property type="entry name" value="Corepressor-Demethylase"/>
</dbReference>
<dbReference type="InterPro" id="IPR011990">
    <property type="entry name" value="TPR-like_helical_dom_sf"/>
</dbReference>
<feature type="repeat" description="TPR" evidence="12">
    <location>
        <begin position="408"/>
        <end position="441"/>
    </location>
</feature>
<accession>A0ABM1ZQN1</accession>
<evidence type="ECO:0000256" key="1">
    <source>
        <dbReference type="ARBA" id="ARBA00001954"/>
    </source>
</evidence>
<dbReference type="Pfam" id="PF02373">
    <property type="entry name" value="JmjC"/>
    <property type="match status" value="1"/>
</dbReference>
<dbReference type="SUPFAM" id="SSF51197">
    <property type="entry name" value="Clavaminate synthase-like"/>
    <property type="match status" value="1"/>
</dbReference>
<feature type="compositionally biased region" description="Low complexity" evidence="13">
    <location>
        <begin position="711"/>
        <end position="767"/>
    </location>
</feature>
<feature type="compositionally biased region" description="Basic and acidic residues" evidence="13">
    <location>
        <begin position="132"/>
        <end position="142"/>
    </location>
</feature>
<dbReference type="InterPro" id="IPR048560">
    <property type="entry name" value="KDM6A_B-like_GATAL"/>
</dbReference>
<feature type="compositionally biased region" description="Low complexity" evidence="13">
    <location>
        <begin position="886"/>
        <end position="901"/>
    </location>
</feature>
<comment type="cofactor">
    <cofactor evidence="1">
        <name>Fe(2+)</name>
        <dbReference type="ChEBI" id="CHEBI:29033"/>
    </cofactor>
</comment>
<keyword evidence="7" id="KW-0223">Dioxygenase</keyword>
<feature type="repeat" description="TPR" evidence="12">
    <location>
        <begin position="183"/>
        <end position="216"/>
    </location>
</feature>
<evidence type="ECO:0000256" key="13">
    <source>
        <dbReference type="SAM" id="MobiDB-lite"/>
    </source>
</evidence>
<evidence type="ECO:0000256" key="9">
    <source>
        <dbReference type="ARBA" id="ARBA00023004"/>
    </source>
</evidence>
<evidence type="ECO:0000313" key="15">
    <source>
        <dbReference type="EnsemblMetazoa" id="AALFPA23_020744.P30628"/>
    </source>
</evidence>
<feature type="compositionally biased region" description="Polar residues" evidence="13">
    <location>
        <begin position="632"/>
        <end position="642"/>
    </location>
</feature>
<dbReference type="SMART" id="SM00558">
    <property type="entry name" value="JmjC"/>
    <property type="match status" value="1"/>
</dbReference>
<reference evidence="15" key="2">
    <citation type="submission" date="2025-05" db="UniProtKB">
        <authorList>
            <consortium name="EnsemblMetazoa"/>
        </authorList>
    </citation>
    <scope>IDENTIFICATION</scope>
    <source>
        <strain evidence="15">Foshan</strain>
    </source>
</reference>
<evidence type="ECO:0000256" key="3">
    <source>
        <dbReference type="ARBA" id="ARBA00022553"/>
    </source>
</evidence>
<dbReference type="PROSITE" id="PS50005">
    <property type="entry name" value="TPR"/>
    <property type="match status" value="2"/>
</dbReference>
<dbReference type="Proteomes" id="UP000069940">
    <property type="component" value="Unassembled WGS sequence"/>
</dbReference>
<dbReference type="InterPro" id="IPR003347">
    <property type="entry name" value="JmjC_dom"/>
</dbReference>
<feature type="region of interest" description="Disordered" evidence="13">
    <location>
        <begin position="1458"/>
        <end position="1529"/>
    </location>
</feature>
<keyword evidence="5" id="KW-0862">Zinc</keyword>
<evidence type="ECO:0000256" key="11">
    <source>
        <dbReference type="ARBA" id="ARBA00034483"/>
    </source>
</evidence>
<evidence type="ECO:0000259" key="14">
    <source>
        <dbReference type="PROSITE" id="PS51184"/>
    </source>
</evidence>
<feature type="compositionally biased region" description="Low complexity" evidence="13">
    <location>
        <begin position="546"/>
        <end position="557"/>
    </location>
</feature>
<dbReference type="EnsemblMetazoa" id="AALFPA23_020744.R30628">
    <property type="protein sequence ID" value="AALFPA23_020744.P30628"/>
    <property type="gene ID" value="AALFPA23_020744"/>
</dbReference>
<feature type="compositionally biased region" description="Low complexity" evidence="13">
    <location>
        <begin position="1459"/>
        <end position="1478"/>
    </location>
</feature>
<feature type="compositionally biased region" description="Polar residues" evidence="13">
    <location>
        <begin position="856"/>
        <end position="873"/>
    </location>
</feature>
<feature type="region of interest" description="Disordered" evidence="13">
    <location>
        <begin position="490"/>
        <end position="569"/>
    </location>
</feature>
<feature type="domain" description="JmjC" evidence="14">
    <location>
        <begin position="1154"/>
        <end position="1317"/>
    </location>
</feature>
<dbReference type="PANTHER" id="PTHR14017:SF1">
    <property type="entry name" value="LD02225P"/>
    <property type="match status" value="1"/>
</dbReference>
<feature type="compositionally biased region" description="Polar residues" evidence="13">
    <location>
        <begin position="56"/>
        <end position="66"/>
    </location>
</feature>
<protein>
    <recommendedName>
        <fullName evidence="14">JmjC domain-containing protein</fullName>
    </recommendedName>
</protein>
<keyword evidence="16" id="KW-1185">Reference proteome</keyword>
<dbReference type="SUPFAM" id="SSF48452">
    <property type="entry name" value="TPR-like"/>
    <property type="match status" value="1"/>
</dbReference>
<dbReference type="InterPro" id="IPR046941">
    <property type="entry name" value="KDM6_GATAL_sf"/>
</dbReference>
<feature type="region of interest" description="Disordered" evidence="13">
    <location>
        <begin position="56"/>
        <end position="101"/>
    </location>
</feature>
<evidence type="ECO:0000256" key="4">
    <source>
        <dbReference type="ARBA" id="ARBA00022723"/>
    </source>
</evidence>
<dbReference type="Gene3D" id="2.60.120.650">
    <property type="entry name" value="Cupin"/>
    <property type="match status" value="1"/>
</dbReference>
<dbReference type="SMART" id="SM00028">
    <property type="entry name" value="TPR"/>
    <property type="match status" value="8"/>
</dbReference>
<sequence length="1529" mass="167502">MILDEINISTQELQALALLDSRQYGFLKLSAPENEKKKVLVLKAVKYLERMLIQAQNQKEQQSSKVSPPELDGDKASPDPSSDPDVKIKTENNASGGDAVEAMAVDENLPADIMSSDVDVEMKDLSSVTKVVKTESGEDSGSKVKGKSGSDGGDLDTAGGGMDSVDGGGDLTVAAVKDINIDPKTYCKLGHFHLLLEDYEKALSAYQKFYSLKSDHWKDPAFLYGMGLVYFHYNAFRWSIKSFQQLLYVCPDFTRANEVHLRIGLMLKVNGDYEQSLKHLQLAYSDSSPCTFGKLEIRFHIAHLYEVQNKFKAAREAYEQLLGDKQLTPALKADICRQLGWMYHSIEPLGEKAQRERSAIHCLQKSIEAEPKSGQTLYLLGRCFAGINKVHDAFIAYRNSVEKSEGNADTWCSIGVLYQQQNQPMDALQAYICAVQLDKSHSAAWTNLGILYESCNQPRDAYACYLNATKNPDGQQSTVVSALSTASCATTNAGTTPTATTASTASTGSGSTGTPATTPTATTSASTPSSGPASAATSIPGGRSGGTSLTTDSTSAGSGSGSGGGAKPQSLAQRIKFLQQHLAHAPMPSITSKRRQLPSIEEAWNLPISNEMSSRQQQQAAQAQQRQFQKGYGQNNQAQFPGNNAAANKRFKQEDGRPQAPLPNYYLNQQQLQMLQYLQQNQTSLNAQQQQLLQQYTHQYRLMQQHQQQLRLQQQQQAQQQQQQRNQPGAPAPPFQGQGQQQQPTSQTAPGYGQPQAPQQQQQTQQQMLGGNGNFAAISTQMFKTTTTSGTYGGGFQSQTNAAAFTQITSTNQSDLDQELQALLSSKDDTANFAETLLKQFGSDDLDIKDIKPLDQQQQHNGTVLPADSTSSRPDGEKSPTIKAEATSSTGTGSSGASSTTAAAAAKRHLLAKHDIKLEPVIKIEKLSEPCNKPAFSIDMTAKELLQAAKKSDLKDVAAISSTLSLDAAPPAPPECPPQRLTREQLQPPTPSVFLENKKHAYSPQLQEFCLKHPIAVVRQLGAALKLDLGLFSTKTLVEANPDHSIEVRTQVHQSADENWDQSMKSKVWACISHRSHTTIAKYAQYQASSFSDKIKEERDKLAGIVSTNSDSDSKDSLTNSNGAGSGNGKRKKCKNSNKMLRFGTNVDLSDERKWKTQLSELQKLPPFARVVSAANMLSHVGHMILGMNTVQLYMKVPGSRTPGHQENNNFCSININIGPGDCEWFATPDSYWGGIQSLCEKNNINYLHGSWWPALEDLYAENIPVYRFTQKPGDLVWVNAGCVHWVQAIGWCNNIAWNVGPLTARQYELAIQRYEWNKLESYKSIVPMVHLSWNLARNIKVSDPKLYELIKTCLMQTMRHCMQVLEFVKSKGVEVRFHGRGKNEASHYCGQCEVEVFNILFIREQEKRHVVHCMGCARKQAPNLQGFVCLEEYKMAELMQVYDAFALHIPPPLPIQPPLSASPSIQQQQQLQQPSSSTGPGQLAASSSTITISSSSSSSSIGATAILASSSTSSQTATANASTPMQVT</sequence>
<evidence type="ECO:0000313" key="16">
    <source>
        <dbReference type="Proteomes" id="UP000069940"/>
    </source>
</evidence>
<feature type="compositionally biased region" description="Low complexity" evidence="13">
    <location>
        <begin position="615"/>
        <end position="629"/>
    </location>
</feature>